<feature type="compositionally biased region" description="Polar residues" evidence="1">
    <location>
        <begin position="35"/>
        <end position="58"/>
    </location>
</feature>
<organism evidence="2 3">
    <name type="scientific">Sporosarcina ureae</name>
    <dbReference type="NCBI Taxonomy" id="1571"/>
    <lineage>
        <taxon>Bacteria</taxon>
        <taxon>Bacillati</taxon>
        <taxon>Bacillota</taxon>
        <taxon>Bacilli</taxon>
        <taxon>Bacillales</taxon>
        <taxon>Caryophanaceae</taxon>
        <taxon>Sporosarcina</taxon>
    </lineage>
</organism>
<dbReference type="EMBL" id="CP015108">
    <property type="protein sequence ID" value="ARF15591.1"/>
    <property type="molecule type" value="Genomic_DNA"/>
</dbReference>
<keyword evidence="3" id="KW-1185">Reference proteome</keyword>
<name>A0ABN4YUX9_SPOUR</name>
<evidence type="ECO:0000256" key="1">
    <source>
        <dbReference type="SAM" id="MobiDB-lite"/>
    </source>
</evidence>
<feature type="region of interest" description="Disordered" evidence="1">
    <location>
        <begin position="20"/>
        <end position="142"/>
    </location>
</feature>
<evidence type="ECO:0000313" key="3">
    <source>
        <dbReference type="Proteomes" id="UP000192486"/>
    </source>
</evidence>
<reference evidence="2 3" key="1">
    <citation type="submission" date="2016-04" db="EMBL/GenBank/DDBJ databases">
        <title>Comparative Genomics and Epigenetics of Sporosarcina ureae.</title>
        <authorList>
            <person name="Oliver A.S."/>
            <person name="Cooper K.K."/>
        </authorList>
    </citation>
    <scope>NUCLEOTIDE SEQUENCE [LARGE SCALE GENOMIC DNA]</scope>
    <source>
        <strain evidence="2 3">S204</strain>
    </source>
</reference>
<protein>
    <submittedName>
        <fullName evidence="2">Uncharacterized protein</fullName>
    </submittedName>
</protein>
<accession>A0ABN4YUX9</accession>
<evidence type="ECO:0000313" key="2">
    <source>
        <dbReference type="EMBL" id="ARF15591.1"/>
    </source>
</evidence>
<dbReference type="RefSeq" id="WP_029054683.1">
    <property type="nucleotide sequence ID" value="NZ_CP015108.1"/>
</dbReference>
<sequence>MEQLIILVIMLALGSLFGKKKDQEKPDQQPKRPPSQQWPAQPTQRQMNQREPQRTNATPVEKPRSLKELSKNLFEDIQKEFQDLQQETKESEQPVKTQAPQSEIFYAEPKKPAKPASTPRSERQTGRGRLHGEKQTSILEDEQILQEDLIPRTPQQIMQGIVYAEILGPPKSKR</sequence>
<feature type="compositionally biased region" description="Basic and acidic residues" evidence="1">
    <location>
        <begin position="61"/>
        <end position="93"/>
    </location>
</feature>
<proteinExistence type="predicted"/>
<feature type="compositionally biased region" description="Basic and acidic residues" evidence="1">
    <location>
        <begin position="120"/>
        <end position="134"/>
    </location>
</feature>
<dbReference type="Proteomes" id="UP000192486">
    <property type="component" value="Chromosome"/>
</dbReference>
<gene>
    <name evidence="2" type="ORF">SporoS204_16345</name>
</gene>
<feature type="compositionally biased region" description="Basic and acidic residues" evidence="1">
    <location>
        <begin position="20"/>
        <end position="30"/>
    </location>
</feature>